<dbReference type="RefSeq" id="WP_150041045.1">
    <property type="nucleotide sequence ID" value="NZ_OW485605.1"/>
</dbReference>
<gene>
    <name evidence="1" type="ORF">F1189_12285</name>
</gene>
<comment type="caution">
    <text evidence="1">The sequence shown here is derived from an EMBL/GenBank/DDBJ whole genome shotgun (WGS) entry which is preliminary data.</text>
</comment>
<evidence type="ECO:0000313" key="1">
    <source>
        <dbReference type="EMBL" id="KAA5611811.1"/>
    </source>
</evidence>
<proteinExistence type="predicted"/>
<evidence type="ECO:0000313" key="2">
    <source>
        <dbReference type="Proteomes" id="UP000325255"/>
    </source>
</evidence>
<keyword evidence="2" id="KW-1185">Reference proteome</keyword>
<dbReference type="OrthoDB" id="8420639at2"/>
<dbReference type="EMBL" id="VWPK01000017">
    <property type="protein sequence ID" value="KAA5611811.1"/>
    <property type="molecule type" value="Genomic_DNA"/>
</dbReference>
<reference evidence="1 2" key="1">
    <citation type="submission" date="2019-09" db="EMBL/GenBank/DDBJ databases">
        <title>Genome sequence of Rhodovastum atsumiense, a diverse member of the Acetobacteraceae family of non-sulfur purple photosynthetic bacteria.</title>
        <authorList>
            <person name="Meyer T."/>
            <person name="Kyndt J."/>
        </authorList>
    </citation>
    <scope>NUCLEOTIDE SEQUENCE [LARGE SCALE GENOMIC DNA]</scope>
    <source>
        <strain evidence="1 2">DSM 21279</strain>
    </source>
</reference>
<dbReference type="AlphaFoldDB" id="A0A5M6IUA7"/>
<dbReference type="Proteomes" id="UP000325255">
    <property type="component" value="Unassembled WGS sequence"/>
</dbReference>
<organism evidence="1 2">
    <name type="scientific">Rhodovastum atsumiense</name>
    <dbReference type="NCBI Taxonomy" id="504468"/>
    <lineage>
        <taxon>Bacteria</taxon>
        <taxon>Pseudomonadati</taxon>
        <taxon>Pseudomonadota</taxon>
        <taxon>Alphaproteobacteria</taxon>
        <taxon>Acetobacterales</taxon>
        <taxon>Acetobacteraceae</taxon>
        <taxon>Rhodovastum</taxon>
    </lineage>
</organism>
<accession>A0A5M6IUA7</accession>
<sequence>MSLDLLRTAGEAAFGADWQRPMARALGPLHPSGAKKELSDRLVRMWVAGDRPVPAWVAAALPALLEAEAAEHDRQAASLRKLAGKIRGKAS</sequence>
<protein>
    <submittedName>
        <fullName evidence="1">Uncharacterized protein</fullName>
    </submittedName>
</protein>
<name>A0A5M6IUA7_9PROT</name>